<organism evidence="1 2">
    <name type="scientific">Pangasianodon gigas</name>
    <name type="common">Mekong giant catfish</name>
    <name type="synonym">Pangasius gigas</name>
    <dbReference type="NCBI Taxonomy" id="30993"/>
    <lineage>
        <taxon>Eukaryota</taxon>
        <taxon>Metazoa</taxon>
        <taxon>Chordata</taxon>
        <taxon>Craniata</taxon>
        <taxon>Vertebrata</taxon>
        <taxon>Euteleostomi</taxon>
        <taxon>Actinopterygii</taxon>
        <taxon>Neopterygii</taxon>
        <taxon>Teleostei</taxon>
        <taxon>Ostariophysi</taxon>
        <taxon>Siluriformes</taxon>
        <taxon>Pangasiidae</taxon>
        <taxon>Pangasianodon</taxon>
    </lineage>
</organism>
<sequence>MSARLTTLSSALYLNSTNKDTESRDVVYECKVFNISMLSLSVCILTVTAIACCVSYLNHCRHRKRACEYESAVACDLEEEPVNLKVVQRSQSLHYPLPLIRPPESFRKDDSSIYYIYTNPLPVGCHDDDDDVHPRQTTLTPTDPKDGIILDPPSFYMQL</sequence>
<evidence type="ECO:0000313" key="1">
    <source>
        <dbReference type="EMBL" id="MCI4393346.1"/>
    </source>
</evidence>
<protein>
    <submittedName>
        <fullName evidence="1">Uncharacterized protein</fullName>
    </submittedName>
</protein>
<proteinExistence type="predicted"/>
<evidence type="ECO:0000313" key="2">
    <source>
        <dbReference type="Proteomes" id="UP000829447"/>
    </source>
</evidence>
<comment type="caution">
    <text evidence="1">The sequence shown here is derived from an EMBL/GenBank/DDBJ whole genome shotgun (WGS) entry which is preliminary data.</text>
</comment>
<dbReference type="Proteomes" id="UP000829447">
    <property type="component" value="Linkage Group LG25"/>
</dbReference>
<name>A0ACC5XQH1_PANGG</name>
<keyword evidence="2" id="KW-1185">Reference proteome</keyword>
<dbReference type="EMBL" id="CM040478">
    <property type="protein sequence ID" value="MCI4393346.1"/>
    <property type="molecule type" value="Genomic_DNA"/>
</dbReference>
<gene>
    <name evidence="1" type="ORF">PGIGA_G00156480</name>
</gene>
<accession>A0ACC5XQH1</accession>
<reference evidence="1 2" key="1">
    <citation type="journal article" date="2022" name="bioRxiv">
        <title>An ancient truncated duplication of the anti-Mullerian hormone receptor type 2 gene is a potential conserved master sex determinant in the Pangasiidae catfish family.</title>
        <authorList>
            <person name="Wen M."/>
            <person name="Pan Q."/>
            <person name="Jouanno E."/>
            <person name="Montfort J."/>
            <person name="Zahm M."/>
            <person name="Cabau C."/>
            <person name="Klopp C."/>
            <person name="Iampietro C."/>
            <person name="Roques C."/>
            <person name="Bouchez O."/>
            <person name="Castinel A."/>
            <person name="Donnadieu C."/>
            <person name="Parrinello H."/>
            <person name="Poncet C."/>
            <person name="Belmonte E."/>
            <person name="Gautier V."/>
            <person name="Avarre J.-C."/>
            <person name="Dugue R."/>
            <person name="Gustiano R."/>
            <person name="Ha T.T.T."/>
            <person name="Campet M."/>
            <person name="Sriphairoj K."/>
            <person name="Ribolli J."/>
            <person name="de Almeida F.L."/>
            <person name="Desvignes T."/>
            <person name="Postlethwait J.H."/>
            <person name="Bucao C.F."/>
            <person name="Robinson-Rechavi M."/>
            <person name="Bobe J."/>
            <person name="Herpin A."/>
            <person name="Guiguen Y."/>
        </authorList>
    </citation>
    <scope>NUCLEOTIDE SEQUENCE [LARGE SCALE GENOMIC DNA]</scope>
    <source>
        <strain evidence="1">YG-Dec2019</strain>
    </source>
</reference>